<dbReference type="InterPro" id="IPR035979">
    <property type="entry name" value="RBD_domain_sf"/>
</dbReference>
<dbReference type="GO" id="GO:0003723">
    <property type="term" value="F:RNA binding"/>
    <property type="evidence" value="ECO:0007669"/>
    <property type="project" value="UniProtKB-UniRule"/>
</dbReference>
<dbReference type="CDD" id="cd16618">
    <property type="entry name" value="mRING-HC-C4C4_CNOT4"/>
    <property type="match status" value="1"/>
</dbReference>
<accession>A0A367JR96</accession>
<feature type="domain" description="RRM" evidence="12">
    <location>
        <begin position="105"/>
        <end position="184"/>
    </location>
</feature>
<feature type="region of interest" description="Disordered" evidence="10">
    <location>
        <begin position="1028"/>
        <end position="1048"/>
    </location>
</feature>
<evidence type="ECO:0000259" key="11">
    <source>
        <dbReference type="PROSITE" id="PS50089"/>
    </source>
</evidence>
<evidence type="ECO:0000256" key="9">
    <source>
        <dbReference type="PROSITE-ProRule" id="PRU00723"/>
    </source>
</evidence>
<feature type="domain" description="C3H1-type" evidence="13">
    <location>
        <begin position="181"/>
        <end position="208"/>
    </location>
</feature>
<keyword evidence="15" id="KW-1185">Reference proteome</keyword>
<dbReference type="CDD" id="cd12438">
    <property type="entry name" value="RRM_CNOT4"/>
    <property type="match status" value="1"/>
</dbReference>
<dbReference type="PANTHER" id="PTHR12603">
    <property type="entry name" value="CCR4-NOT TRANSCRIPTION COMPLEX RELATED"/>
    <property type="match status" value="1"/>
</dbReference>
<feature type="compositionally biased region" description="Basic residues" evidence="10">
    <location>
        <begin position="394"/>
        <end position="405"/>
    </location>
</feature>
<comment type="subcellular location">
    <subcellularLocation>
        <location evidence="1">Nucleus</location>
    </subcellularLocation>
</comment>
<feature type="compositionally biased region" description="Polar residues" evidence="10">
    <location>
        <begin position="1218"/>
        <end position="1227"/>
    </location>
</feature>
<evidence type="ECO:0000259" key="13">
    <source>
        <dbReference type="PROSITE" id="PS50103"/>
    </source>
</evidence>
<dbReference type="FunFam" id="3.30.40.10:FF:000006">
    <property type="entry name" value="CCR4-NOT transcription complex subunit 4"/>
    <property type="match status" value="1"/>
</dbReference>
<keyword evidence="2 9" id="KW-0479">Metal-binding</keyword>
<dbReference type="GO" id="GO:0016567">
    <property type="term" value="P:protein ubiquitination"/>
    <property type="evidence" value="ECO:0007669"/>
    <property type="project" value="TreeGrafter"/>
</dbReference>
<feature type="region of interest" description="Disordered" evidence="10">
    <location>
        <begin position="1216"/>
        <end position="1248"/>
    </location>
</feature>
<dbReference type="PROSITE" id="PS50103">
    <property type="entry name" value="ZF_C3H1"/>
    <property type="match status" value="1"/>
</dbReference>
<dbReference type="InterPro" id="IPR034261">
    <property type="entry name" value="CNOT4_RRM"/>
</dbReference>
<feature type="compositionally biased region" description="Polar residues" evidence="10">
    <location>
        <begin position="427"/>
        <end position="437"/>
    </location>
</feature>
<protein>
    <submittedName>
        <fullName evidence="14">Transcriptional repressor proteinral negative regulator of transcription subunit 4</fullName>
    </submittedName>
</protein>
<dbReference type="InterPro" id="IPR013083">
    <property type="entry name" value="Znf_RING/FYVE/PHD"/>
</dbReference>
<keyword evidence="7" id="KW-0539">Nucleus</keyword>
<feature type="compositionally biased region" description="Basic and acidic residues" evidence="10">
    <location>
        <begin position="416"/>
        <end position="426"/>
    </location>
</feature>
<evidence type="ECO:0000256" key="2">
    <source>
        <dbReference type="ARBA" id="ARBA00022723"/>
    </source>
</evidence>
<dbReference type="GO" id="GO:0008270">
    <property type="term" value="F:zinc ion binding"/>
    <property type="evidence" value="ECO:0007669"/>
    <property type="project" value="UniProtKB-KW"/>
</dbReference>
<dbReference type="GO" id="GO:0004842">
    <property type="term" value="F:ubiquitin-protein transferase activity"/>
    <property type="evidence" value="ECO:0007669"/>
    <property type="project" value="InterPro"/>
</dbReference>
<gene>
    <name evidence="14" type="primary">NOT4_3</name>
    <name evidence="14" type="ORF">CU097_011740</name>
</gene>
<evidence type="ECO:0000313" key="15">
    <source>
        <dbReference type="Proteomes" id="UP000252139"/>
    </source>
</evidence>
<comment type="caution">
    <text evidence="14">The sequence shown here is derived from an EMBL/GenBank/DDBJ whole genome shotgun (WGS) entry which is preliminary data.</text>
</comment>
<evidence type="ECO:0000256" key="5">
    <source>
        <dbReference type="ARBA" id="ARBA00022884"/>
    </source>
</evidence>
<keyword evidence="5 8" id="KW-0694">RNA-binding</keyword>
<feature type="compositionally biased region" description="Low complexity" evidence="10">
    <location>
        <begin position="984"/>
        <end position="1001"/>
    </location>
</feature>
<evidence type="ECO:0000313" key="14">
    <source>
        <dbReference type="EMBL" id="RCH92426.1"/>
    </source>
</evidence>
<dbReference type="EMBL" id="PJQL01000830">
    <property type="protein sequence ID" value="RCH92426.1"/>
    <property type="molecule type" value="Genomic_DNA"/>
</dbReference>
<evidence type="ECO:0000256" key="10">
    <source>
        <dbReference type="SAM" id="MobiDB-lite"/>
    </source>
</evidence>
<feature type="compositionally biased region" description="Basic and acidic residues" evidence="10">
    <location>
        <begin position="1035"/>
        <end position="1048"/>
    </location>
</feature>
<dbReference type="OrthoDB" id="1923159at2759"/>
<dbReference type="InterPro" id="IPR001841">
    <property type="entry name" value="Znf_RING"/>
</dbReference>
<feature type="compositionally biased region" description="Polar residues" evidence="10">
    <location>
        <begin position="1002"/>
        <end position="1011"/>
    </location>
</feature>
<dbReference type="InterPro" id="IPR012677">
    <property type="entry name" value="Nucleotide-bd_a/b_plait_sf"/>
</dbReference>
<dbReference type="InterPro" id="IPR000571">
    <property type="entry name" value="Znf_CCCH"/>
</dbReference>
<dbReference type="PROSITE" id="PS50102">
    <property type="entry name" value="RRM"/>
    <property type="match status" value="1"/>
</dbReference>
<dbReference type="AlphaFoldDB" id="A0A367JR96"/>
<dbReference type="InterPro" id="IPR039515">
    <property type="entry name" value="NOT4_mRING-HC-C4C4"/>
</dbReference>
<reference evidence="14 15" key="1">
    <citation type="journal article" date="2018" name="G3 (Bethesda)">
        <title>Phylogenetic and Phylogenomic Definition of Rhizopus Species.</title>
        <authorList>
            <person name="Gryganskyi A.P."/>
            <person name="Golan J."/>
            <person name="Dolatabadi S."/>
            <person name="Mondo S."/>
            <person name="Robb S."/>
            <person name="Idnurm A."/>
            <person name="Muszewska A."/>
            <person name="Steczkiewicz K."/>
            <person name="Masonjones S."/>
            <person name="Liao H.L."/>
            <person name="Gajdeczka M.T."/>
            <person name="Anike F."/>
            <person name="Vuek A."/>
            <person name="Anishchenko I.M."/>
            <person name="Voigt K."/>
            <person name="de Hoog G.S."/>
            <person name="Smith M.E."/>
            <person name="Heitman J."/>
            <person name="Vilgalys R."/>
            <person name="Stajich J.E."/>
        </authorList>
    </citation>
    <scope>NUCLEOTIDE SEQUENCE [LARGE SCALE GENOMIC DNA]</scope>
    <source>
        <strain evidence="14 15">CBS 357.93</strain>
    </source>
</reference>
<dbReference type="Pfam" id="PF14570">
    <property type="entry name" value="zf-RING_4"/>
    <property type="match status" value="1"/>
</dbReference>
<dbReference type="Gene3D" id="3.30.70.330">
    <property type="match status" value="1"/>
</dbReference>
<feature type="compositionally biased region" description="Polar residues" evidence="10">
    <location>
        <begin position="655"/>
        <end position="670"/>
    </location>
</feature>
<evidence type="ECO:0000256" key="4">
    <source>
        <dbReference type="ARBA" id="ARBA00022833"/>
    </source>
</evidence>
<evidence type="ECO:0000259" key="12">
    <source>
        <dbReference type="PROSITE" id="PS50102"/>
    </source>
</evidence>
<keyword evidence="4 9" id="KW-0862">Zinc</keyword>
<dbReference type="InterPro" id="IPR039780">
    <property type="entry name" value="Mot2"/>
</dbReference>
<keyword evidence="6" id="KW-0175">Coiled coil</keyword>
<dbReference type="SUPFAM" id="SSF57850">
    <property type="entry name" value="RING/U-box"/>
    <property type="match status" value="1"/>
</dbReference>
<feature type="region of interest" description="Disordered" evidence="10">
    <location>
        <begin position="465"/>
        <end position="533"/>
    </location>
</feature>
<dbReference type="SMART" id="SM00361">
    <property type="entry name" value="RRM_1"/>
    <property type="match status" value="1"/>
</dbReference>
<organism evidence="14 15">
    <name type="scientific">Rhizopus azygosporus</name>
    <name type="common">Rhizopus microsporus var. azygosporus</name>
    <dbReference type="NCBI Taxonomy" id="86630"/>
    <lineage>
        <taxon>Eukaryota</taxon>
        <taxon>Fungi</taxon>
        <taxon>Fungi incertae sedis</taxon>
        <taxon>Mucoromycota</taxon>
        <taxon>Mucoromycotina</taxon>
        <taxon>Mucoromycetes</taxon>
        <taxon>Mucorales</taxon>
        <taxon>Mucorineae</taxon>
        <taxon>Rhizopodaceae</taxon>
        <taxon>Rhizopus</taxon>
    </lineage>
</organism>
<sequence>MSSDEEDPDCPLCMEELDIADRNFRPCSCGYQICRFCWHHIKTNLNGRCPACRRLYSEQIVEFIPVSAEEIMRLKKEKKEKDRQTREMRDPTRRQLSNVRVVQKNLVYVLGMSSKYAYADNEIFRKYGKIDKVVISKRSITTNANASVGIYVTFAKKEDACKAIEGLNGIEIDGKTIRASYGTTKYCTYYLRHMACPNPNCMYLHEPGDDVDSYNKDTVAIGKHSNTASTSLNGSTYPNKKLATSLKPVASKAAVAESKPSASATPRTWAPIPKVVPVSPAVAEAVPETEEPVVTPPMQSKEVSAKAKTAASPVLLKPSKSTTTKKTVVEKAKKAIKVNLEEEEKPALPPTASWAKAQPSVSLHENVITPTHFGPSLSDAVQTIQKPKQSPSLKVKKEKKSKGRMVRLEEFEEAEREAKKATHQPKDITQNEPSTEINTAQEISTQESLPSAIHDISTPMKASVGIEKDQGSFDANSLKEKETRDNSMESDKEITENDEDITMNESEVKTEQPIETAKTEAASSMEKPATGSLKTGNVEADVQQIEDLEEKQLMDADQSNQDHLNEHIALQETLKIDLNIEKRQKEDVFDVQQPTEKEAADLGNVLNEKQDERTKEKVEVLACLNEEVIKAFDVAMANETLPENLEKTHGHNEDTAYSNDTQSDITSSGLSEHIPSPLVAMERLSTLVEQEILTDIIPSSRQQQPLEGNLPKETLHTLENNVSAWPESRRQPIPPPGLPVPPILPEWMSRSFDPFNGQDPSLIAARRLQHSQRMMEASGLFGMNNGFPQHRPPPPPLPNVPHFGFPPNLNENVPGFSHQPPPFPNMLARPPPPSHPHGMMRYHPPPHPHPQEMLNMSRFGGPPHHQHPHHGPIDDTNKLRAEFNAMHLNGNIDELQSRENLRALLPNVNISFNDQQKVKMEELHHSHMMHRQGMLQRQSDQESHGSTPSSHHMSPLRHGSMPPNLHFHPPPPTPDHLQGNTPPNFFRQNSFRSSNQSVSSVDGNFTQDTNPDVRTEAQNFFGEFLRKAASSHQQESLEKKEEQHEAKPENPLMFQDPAIMSVSVTGNNDANHESNQSTMLQILGGQQPVPSSMVENQQYHIQQPRPVDARFAMNQQRMMMSDPNMDERGREQPFVNNANGNAMFMGMPPSFPPGQPNQDPMFNPNNNYMQQQQQYQQQPFLPFIPRFLEPSINTMGHIGGAPPPPNPMMRPPMMMPHQNDNFRNTGNMHHHHQQQQQQQQQQRPPGNI</sequence>
<dbReference type="SUPFAM" id="SSF54928">
    <property type="entry name" value="RNA-binding domain, RBD"/>
    <property type="match status" value="1"/>
</dbReference>
<name>A0A367JR96_RHIAZ</name>
<dbReference type="GO" id="GO:0005634">
    <property type="term" value="C:nucleus"/>
    <property type="evidence" value="ECO:0007669"/>
    <property type="project" value="UniProtKB-SubCell"/>
</dbReference>
<dbReference type="PANTHER" id="PTHR12603:SF0">
    <property type="entry name" value="CCR4-NOT TRANSCRIPTION COMPLEX SUBUNIT 4"/>
    <property type="match status" value="1"/>
</dbReference>
<feature type="domain" description="RING-type" evidence="11">
    <location>
        <begin position="10"/>
        <end position="53"/>
    </location>
</feature>
<evidence type="ECO:0000256" key="6">
    <source>
        <dbReference type="ARBA" id="ARBA00023054"/>
    </source>
</evidence>
<evidence type="ECO:0000256" key="7">
    <source>
        <dbReference type="ARBA" id="ARBA00023242"/>
    </source>
</evidence>
<evidence type="ECO:0000256" key="3">
    <source>
        <dbReference type="ARBA" id="ARBA00022771"/>
    </source>
</evidence>
<dbReference type="Proteomes" id="UP000252139">
    <property type="component" value="Unassembled WGS sequence"/>
</dbReference>
<feature type="region of interest" description="Disordered" evidence="10">
    <location>
        <begin position="929"/>
        <end position="1011"/>
    </location>
</feature>
<dbReference type="Pfam" id="PF00076">
    <property type="entry name" value="RRM_1"/>
    <property type="match status" value="1"/>
</dbReference>
<dbReference type="InterPro" id="IPR000504">
    <property type="entry name" value="RRM_dom"/>
</dbReference>
<dbReference type="GO" id="GO:0030014">
    <property type="term" value="C:CCR4-NOT complex"/>
    <property type="evidence" value="ECO:0007669"/>
    <property type="project" value="InterPro"/>
</dbReference>
<feature type="region of interest" description="Disordered" evidence="10">
    <location>
        <begin position="382"/>
        <end position="437"/>
    </location>
</feature>
<feature type="compositionally biased region" description="Basic and acidic residues" evidence="10">
    <location>
        <begin position="466"/>
        <end position="495"/>
    </location>
</feature>
<keyword evidence="3 9" id="KW-0863">Zinc-finger</keyword>
<proteinExistence type="predicted"/>
<feature type="region of interest" description="Disordered" evidence="10">
    <location>
        <begin position="646"/>
        <end position="672"/>
    </location>
</feature>
<feature type="zinc finger region" description="C3H1-type" evidence="9">
    <location>
        <begin position="181"/>
        <end position="208"/>
    </location>
</feature>
<dbReference type="STRING" id="86630.A0A367JR96"/>
<evidence type="ECO:0000256" key="8">
    <source>
        <dbReference type="PROSITE-ProRule" id="PRU00176"/>
    </source>
</evidence>
<evidence type="ECO:0000256" key="1">
    <source>
        <dbReference type="ARBA" id="ARBA00004123"/>
    </source>
</evidence>
<dbReference type="InterPro" id="IPR003954">
    <property type="entry name" value="RRM_euk-type"/>
</dbReference>
<dbReference type="PROSITE" id="PS50089">
    <property type="entry name" value="ZF_RING_2"/>
    <property type="match status" value="1"/>
</dbReference>
<dbReference type="Gene3D" id="3.30.40.10">
    <property type="entry name" value="Zinc/RING finger domain, C3HC4 (zinc finger)"/>
    <property type="match status" value="1"/>
</dbReference>